<feature type="binding site" evidence="12">
    <location>
        <position position="140"/>
    </location>
    <ligand>
        <name>ATP</name>
        <dbReference type="ChEBI" id="CHEBI:30616"/>
    </ligand>
</feature>
<keyword evidence="9 12" id="KW-0067">ATP-binding</keyword>
<reference evidence="14" key="1">
    <citation type="journal article" date="2023" name="Int. J. Mol. Sci.">
        <title>Metagenomics Revealed a New Genus 'Candidatus Thiocaldithrix dubininis' gen. nov., sp. nov. and a New Species 'Candidatus Thiothrix putei' sp. nov. in the Family Thiotrichaceae, Some Members of Which Have Traits of Both Na+- and H+-Motive Energetics.</title>
        <authorList>
            <person name="Ravin N.V."/>
            <person name="Muntyan M.S."/>
            <person name="Smolyakov D.D."/>
            <person name="Rudenko T.S."/>
            <person name="Beletsky A.V."/>
            <person name="Mardanov A.V."/>
            <person name="Grabovich M.Y."/>
        </authorList>
    </citation>
    <scope>NUCLEOTIDE SEQUENCE</scope>
    <source>
        <strain evidence="14">GKL-02</strain>
    </source>
</reference>
<dbReference type="InterPro" id="IPR032828">
    <property type="entry name" value="PolyA_RNA-bd"/>
</dbReference>
<dbReference type="NCBIfam" id="NF008137">
    <property type="entry name" value="PRK10885.1"/>
    <property type="match status" value="1"/>
</dbReference>
<keyword evidence="4 12" id="KW-0548">Nucleotidyltransferase</keyword>
<dbReference type="SMART" id="SM00471">
    <property type="entry name" value="HDc"/>
    <property type="match status" value="1"/>
</dbReference>
<evidence type="ECO:0000256" key="9">
    <source>
        <dbReference type="ARBA" id="ARBA00022840"/>
    </source>
</evidence>
<dbReference type="GO" id="GO:0016791">
    <property type="term" value="F:phosphatase activity"/>
    <property type="evidence" value="ECO:0007669"/>
    <property type="project" value="UniProtKB-UniRule"/>
</dbReference>
<dbReference type="SUPFAM" id="SSF81891">
    <property type="entry name" value="Poly A polymerase C-terminal region-like"/>
    <property type="match status" value="1"/>
</dbReference>
<dbReference type="KEGG" id="tput:QJT81_18875"/>
<evidence type="ECO:0000313" key="14">
    <source>
        <dbReference type="EMBL" id="WGZ93826.1"/>
    </source>
</evidence>
<dbReference type="CDD" id="cd05398">
    <property type="entry name" value="NT_ClassII-CCAase"/>
    <property type="match status" value="1"/>
</dbReference>
<dbReference type="InterPro" id="IPR050124">
    <property type="entry name" value="tRNA_CCA-adding_enzyme"/>
</dbReference>
<name>A0AA95KIX4_9GAMM</name>
<dbReference type="PIRSF" id="PIRSF000813">
    <property type="entry name" value="CCA_bact"/>
    <property type="match status" value="1"/>
</dbReference>
<dbReference type="EC" id="3.1.4.-" evidence="12"/>
<comment type="catalytic activity">
    <reaction evidence="12">
        <text>a tRNA with a 3' CCA end + 2 CTP + ATP = a tRNA with a 3' CCACCA end + 3 diphosphate</text>
        <dbReference type="Rhea" id="RHEA:76235"/>
        <dbReference type="Rhea" id="RHEA-COMP:10468"/>
        <dbReference type="Rhea" id="RHEA-COMP:18655"/>
        <dbReference type="ChEBI" id="CHEBI:30616"/>
        <dbReference type="ChEBI" id="CHEBI:33019"/>
        <dbReference type="ChEBI" id="CHEBI:37563"/>
        <dbReference type="ChEBI" id="CHEBI:83071"/>
        <dbReference type="ChEBI" id="CHEBI:195187"/>
    </reaction>
</comment>
<reference evidence="14" key="2">
    <citation type="submission" date="2023-04" db="EMBL/GenBank/DDBJ databases">
        <authorList>
            <person name="Beletskiy A.V."/>
            <person name="Mardanov A.V."/>
            <person name="Ravin N.V."/>
        </authorList>
    </citation>
    <scope>NUCLEOTIDE SEQUENCE</scope>
    <source>
        <strain evidence="14">GKL-02</strain>
    </source>
</reference>
<comment type="domain">
    <text evidence="12">Comprises two domains: an N-terminal domain containing the nucleotidyltransferase activity and a C-terminal HD domain associated with both phosphodiesterase and phosphatase activities.</text>
</comment>
<dbReference type="Pfam" id="PF01966">
    <property type="entry name" value="HD"/>
    <property type="match status" value="1"/>
</dbReference>
<keyword evidence="8 12" id="KW-0378">Hydrolase</keyword>
<feature type="binding site" evidence="12">
    <location>
        <position position="26"/>
    </location>
    <ligand>
        <name>Mg(2+)</name>
        <dbReference type="ChEBI" id="CHEBI:18420"/>
    </ligand>
</feature>
<dbReference type="GO" id="GO:0000287">
    <property type="term" value="F:magnesium ion binding"/>
    <property type="evidence" value="ECO:0007669"/>
    <property type="project" value="UniProtKB-UniRule"/>
</dbReference>
<dbReference type="GO" id="GO:0000049">
    <property type="term" value="F:tRNA binding"/>
    <property type="evidence" value="ECO:0007669"/>
    <property type="project" value="UniProtKB-UniRule"/>
</dbReference>
<dbReference type="Pfam" id="PF12627">
    <property type="entry name" value="PolyA_pol_RNAbd"/>
    <property type="match status" value="1"/>
</dbReference>
<keyword evidence="11 12" id="KW-0694">RNA-binding</keyword>
<feature type="binding site" evidence="12">
    <location>
        <position position="11"/>
    </location>
    <ligand>
        <name>ATP</name>
        <dbReference type="ChEBI" id="CHEBI:30616"/>
    </ligand>
</feature>
<feature type="binding site" evidence="12">
    <location>
        <position position="14"/>
    </location>
    <ligand>
        <name>CTP</name>
        <dbReference type="ChEBI" id="CHEBI:37563"/>
    </ligand>
</feature>
<evidence type="ECO:0000256" key="6">
    <source>
        <dbReference type="ARBA" id="ARBA00022741"/>
    </source>
</evidence>
<feature type="binding site" evidence="12">
    <location>
        <position position="94"/>
    </location>
    <ligand>
        <name>CTP</name>
        <dbReference type="ChEBI" id="CHEBI:37563"/>
    </ligand>
</feature>
<dbReference type="InterPro" id="IPR043519">
    <property type="entry name" value="NT_sf"/>
</dbReference>
<keyword evidence="3 12" id="KW-0819">tRNA processing</keyword>
<evidence type="ECO:0000256" key="12">
    <source>
        <dbReference type="HAMAP-Rule" id="MF_01261"/>
    </source>
</evidence>
<evidence type="ECO:0000256" key="11">
    <source>
        <dbReference type="ARBA" id="ARBA00022884"/>
    </source>
</evidence>
<keyword evidence="10 12" id="KW-0460">Magnesium</keyword>
<dbReference type="AlphaFoldDB" id="A0AA95KIX4"/>
<comment type="cofactor">
    <cofactor evidence="12">
        <name>Ni(2+)</name>
        <dbReference type="ChEBI" id="CHEBI:49786"/>
    </cofactor>
    <text evidence="12">Nickel for phosphatase activity.</text>
</comment>
<dbReference type="GO" id="GO:0004810">
    <property type="term" value="F:CCA tRNA nucleotidyltransferase activity"/>
    <property type="evidence" value="ECO:0007669"/>
    <property type="project" value="UniProtKB-UniRule"/>
</dbReference>
<dbReference type="EC" id="2.7.7.72" evidence="12"/>
<gene>
    <name evidence="12" type="primary">cca</name>
    <name evidence="14" type="ORF">QJT81_18875</name>
</gene>
<keyword evidence="7 12" id="KW-0692">RNA repair</keyword>
<dbReference type="PROSITE" id="PS51831">
    <property type="entry name" value="HD"/>
    <property type="match status" value="1"/>
</dbReference>
<dbReference type="GO" id="GO:0004112">
    <property type="term" value="F:cyclic-nucleotide phosphodiesterase activity"/>
    <property type="evidence" value="ECO:0007669"/>
    <property type="project" value="UniProtKB-UniRule"/>
</dbReference>
<feature type="binding site" evidence="12">
    <location>
        <position position="14"/>
    </location>
    <ligand>
        <name>ATP</name>
        <dbReference type="ChEBI" id="CHEBI:30616"/>
    </ligand>
</feature>
<dbReference type="EMBL" id="CP124756">
    <property type="protein sequence ID" value="WGZ93826.1"/>
    <property type="molecule type" value="Genomic_DNA"/>
</dbReference>
<evidence type="ECO:0000256" key="7">
    <source>
        <dbReference type="ARBA" id="ARBA00022800"/>
    </source>
</evidence>
<dbReference type="InterPro" id="IPR006674">
    <property type="entry name" value="HD_domain"/>
</dbReference>
<dbReference type="Proteomes" id="UP001301326">
    <property type="component" value="Chromosome"/>
</dbReference>
<keyword evidence="6 12" id="KW-0547">Nucleotide-binding</keyword>
<dbReference type="GO" id="GO:0042245">
    <property type="term" value="P:RNA repair"/>
    <property type="evidence" value="ECO:0007669"/>
    <property type="project" value="UniProtKB-KW"/>
</dbReference>
<feature type="binding site" evidence="12">
    <location>
        <position position="143"/>
    </location>
    <ligand>
        <name>CTP</name>
        <dbReference type="ChEBI" id="CHEBI:37563"/>
    </ligand>
</feature>
<keyword evidence="12" id="KW-0511">Multifunctional enzyme</keyword>
<comment type="similarity">
    <text evidence="12">Belongs to the tRNA nucleotidyltransferase/poly(A) polymerase family. Bacterial CCA-adding enzyme type 1 subfamily.</text>
</comment>
<dbReference type="InterPro" id="IPR012006">
    <property type="entry name" value="CCA_bact"/>
</dbReference>
<comment type="function">
    <text evidence="12">Catalyzes the addition and repair of the essential 3'-terminal CCA sequence in tRNAs without using a nucleic acid template. Adds these three nucleotides in the order of C, C, and A to the tRNA nucleotide-73, using CTP and ATP as substrates and producing inorganic pyrophosphate. tRNA 3'-terminal CCA addition is required both for tRNA processing and repair. Also involved in tRNA surveillance by mediating tandem CCA addition to generate a CCACCA at the 3' terminus of unstable tRNAs. While stable tRNAs receive only 3'-terminal CCA, unstable tRNAs are marked with CCACCA and rapidly degraded.</text>
</comment>
<organism evidence="14">
    <name type="scientific">Candidatus Thiothrix putei</name>
    <dbReference type="NCBI Taxonomy" id="3080811"/>
    <lineage>
        <taxon>Bacteria</taxon>
        <taxon>Pseudomonadati</taxon>
        <taxon>Pseudomonadota</taxon>
        <taxon>Gammaproteobacteria</taxon>
        <taxon>Thiotrichales</taxon>
        <taxon>Thiotrichaceae</taxon>
        <taxon>Thiothrix</taxon>
    </lineage>
</organism>
<feature type="binding site" evidence="12">
    <location>
        <position position="24"/>
    </location>
    <ligand>
        <name>Mg(2+)</name>
        <dbReference type="ChEBI" id="CHEBI:18420"/>
    </ligand>
</feature>
<evidence type="ECO:0000259" key="13">
    <source>
        <dbReference type="PROSITE" id="PS51831"/>
    </source>
</evidence>
<feature type="domain" description="HD" evidence="13">
    <location>
        <begin position="231"/>
        <end position="332"/>
    </location>
</feature>
<dbReference type="GO" id="GO:0005524">
    <property type="term" value="F:ATP binding"/>
    <property type="evidence" value="ECO:0007669"/>
    <property type="project" value="UniProtKB-UniRule"/>
</dbReference>
<evidence type="ECO:0000256" key="8">
    <source>
        <dbReference type="ARBA" id="ARBA00022801"/>
    </source>
</evidence>
<dbReference type="Pfam" id="PF01743">
    <property type="entry name" value="PolyA_pol"/>
    <property type="match status" value="1"/>
</dbReference>
<comment type="cofactor">
    <cofactor evidence="12">
        <name>Mg(2+)</name>
        <dbReference type="ChEBI" id="CHEBI:18420"/>
    </cofactor>
    <text evidence="12">Magnesium is required for nucleotidyltransferase activity.</text>
</comment>
<dbReference type="Gene3D" id="3.30.460.10">
    <property type="entry name" value="Beta Polymerase, domain 2"/>
    <property type="match status" value="1"/>
</dbReference>
<dbReference type="InterPro" id="IPR003607">
    <property type="entry name" value="HD/PDEase_dom"/>
</dbReference>
<sequence length="423" mass="47423">MKNIKTYLVGGAIRDQLLGLPIKDRDWVVTGATPADLLQQGFKPVGSDFPVFLHPQTGEEYALARTERKTAQGYHGFQFHTAADVTLEQDLARRDLTINAMAQDTDGTLIDPYGGQAAVQQRLLRHVSAAFAEDPVRILRVARFAARFAPLGFQIAAETQQLMSDMVAAGEVNALVPERVWQETVRALAEPAPERFFEVLRDCGALQVLFPELDRLFGVPQPAKYHPEIDCGIHTLMVLQQAVKLSSAPEVRFAALTHDLGKGLTPEAILPSHHGHELISRQLTTQLCERLKIPNRFRELAEHVAEQHGRIHKALELQPKTVLKVLESTDAFRKPERFEQLLIACEADARGRTGFESRPYPQAEHFRQALTACQQVAVQAVIQDGFQGANIKEELHRRRIEAIKQIQRNLDIHSQESHIENRA</sequence>
<keyword evidence="5 12" id="KW-0479">Metal-binding</keyword>
<dbReference type="PANTHER" id="PTHR47545:SF1">
    <property type="entry name" value="MULTIFUNCTIONAL CCA PROTEIN"/>
    <property type="match status" value="1"/>
</dbReference>
<feature type="binding site" evidence="12">
    <location>
        <position position="143"/>
    </location>
    <ligand>
        <name>ATP</name>
        <dbReference type="ChEBI" id="CHEBI:30616"/>
    </ligand>
</feature>
<evidence type="ECO:0000256" key="5">
    <source>
        <dbReference type="ARBA" id="ARBA00022723"/>
    </source>
</evidence>
<dbReference type="CDD" id="cd00077">
    <property type="entry name" value="HDc"/>
    <property type="match status" value="1"/>
</dbReference>
<comment type="subunit">
    <text evidence="12">Monomer. Can also form homodimers and oligomers.</text>
</comment>
<proteinExistence type="inferred from homology"/>
<dbReference type="InterPro" id="IPR002646">
    <property type="entry name" value="PolA_pol_head_dom"/>
</dbReference>
<evidence type="ECO:0000256" key="1">
    <source>
        <dbReference type="ARBA" id="ARBA00022596"/>
    </source>
</evidence>
<evidence type="ECO:0000256" key="4">
    <source>
        <dbReference type="ARBA" id="ARBA00022695"/>
    </source>
</evidence>
<accession>A0AA95KIX4</accession>
<dbReference type="EC" id="3.1.3.-" evidence="12"/>
<dbReference type="PANTHER" id="PTHR47545">
    <property type="entry name" value="MULTIFUNCTIONAL CCA PROTEIN"/>
    <property type="match status" value="1"/>
</dbReference>
<dbReference type="HAMAP" id="MF_01262">
    <property type="entry name" value="CCA_bact_type2"/>
    <property type="match status" value="1"/>
</dbReference>
<dbReference type="HAMAP" id="MF_01261">
    <property type="entry name" value="CCA_bact_type1"/>
    <property type="match status" value="1"/>
</dbReference>
<evidence type="ECO:0000256" key="3">
    <source>
        <dbReference type="ARBA" id="ARBA00022694"/>
    </source>
</evidence>
<feature type="binding site" evidence="12">
    <location>
        <position position="140"/>
    </location>
    <ligand>
        <name>CTP</name>
        <dbReference type="ChEBI" id="CHEBI:37563"/>
    </ligand>
</feature>
<dbReference type="GO" id="GO:0001680">
    <property type="term" value="P:tRNA 3'-terminal CCA addition"/>
    <property type="evidence" value="ECO:0007669"/>
    <property type="project" value="UniProtKB-UniRule"/>
</dbReference>
<evidence type="ECO:0000256" key="10">
    <source>
        <dbReference type="ARBA" id="ARBA00022842"/>
    </source>
</evidence>
<dbReference type="Gene3D" id="1.10.3090.10">
    <property type="entry name" value="cca-adding enzyme, domain 2"/>
    <property type="match status" value="1"/>
</dbReference>
<evidence type="ECO:0000256" key="2">
    <source>
        <dbReference type="ARBA" id="ARBA00022679"/>
    </source>
</evidence>
<feature type="binding site" evidence="12">
    <location>
        <position position="11"/>
    </location>
    <ligand>
        <name>CTP</name>
        <dbReference type="ChEBI" id="CHEBI:37563"/>
    </ligand>
</feature>
<feature type="binding site" evidence="12">
    <location>
        <position position="94"/>
    </location>
    <ligand>
        <name>ATP</name>
        <dbReference type="ChEBI" id="CHEBI:30616"/>
    </ligand>
</feature>
<keyword evidence="2 12" id="KW-0808">Transferase</keyword>
<comment type="miscellaneous">
    <text evidence="12">A single active site specifically recognizes both ATP and CTP and is responsible for their addition.</text>
</comment>
<comment type="catalytic activity">
    <reaction evidence="12">
        <text>a tRNA precursor + 2 CTP + ATP = a tRNA with a 3' CCA end + 3 diphosphate</text>
        <dbReference type="Rhea" id="RHEA:14433"/>
        <dbReference type="Rhea" id="RHEA-COMP:10465"/>
        <dbReference type="Rhea" id="RHEA-COMP:10468"/>
        <dbReference type="ChEBI" id="CHEBI:30616"/>
        <dbReference type="ChEBI" id="CHEBI:33019"/>
        <dbReference type="ChEBI" id="CHEBI:37563"/>
        <dbReference type="ChEBI" id="CHEBI:74896"/>
        <dbReference type="ChEBI" id="CHEBI:83071"/>
        <dbReference type="EC" id="2.7.7.72"/>
    </reaction>
</comment>
<protein>
    <recommendedName>
        <fullName evidence="12">Multifunctional CCA protein</fullName>
    </recommendedName>
    <domain>
        <recommendedName>
            <fullName evidence="12">CCA-adding enzyme</fullName>
            <ecNumber evidence="12">2.7.7.72</ecNumber>
        </recommendedName>
        <alternativeName>
            <fullName evidence="12">CCA tRNA nucleotidyltransferase</fullName>
        </alternativeName>
        <alternativeName>
            <fullName evidence="12">tRNA CCA-pyrophosphorylase</fullName>
        </alternativeName>
        <alternativeName>
            <fullName evidence="12">tRNA adenylyl-/cytidylyl-transferase</fullName>
        </alternativeName>
        <alternativeName>
            <fullName evidence="12">tRNA nucleotidyltransferase</fullName>
        </alternativeName>
        <alternativeName>
            <fullName evidence="12">tRNA-NT</fullName>
        </alternativeName>
    </domain>
    <domain>
        <recommendedName>
            <fullName evidence="12">2'-nucleotidase</fullName>
            <ecNumber evidence="12">3.1.3.-</ecNumber>
        </recommendedName>
    </domain>
    <domain>
        <recommendedName>
            <fullName evidence="12">2',3'-cyclic phosphodiesterase</fullName>
            <ecNumber evidence="12">3.1.4.-</ecNumber>
        </recommendedName>
    </domain>
    <domain>
        <recommendedName>
            <fullName evidence="12">Phosphatase</fullName>
        </recommendedName>
    </domain>
</protein>
<dbReference type="SUPFAM" id="SSF81301">
    <property type="entry name" value="Nucleotidyltransferase"/>
    <property type="match status" value="1"/>
</dbReference>
<keyword evidence="1 12" id="KW-0533">Nickel</keyword>